<protein>
    <recommendedName>
        <fullName evidence="4">FlgN protein</fullName>
    </recommendedName>
</protein>
<dbReference type="eggNOG" id="ENOG5033FA0">
    <property type="taxonomic scope" value="Bacteria"/>
</dbReference>
<dbReference type="STRING" id="370438.PTH_2094"/>
<dbReference type="Proteomes" id="UP000006556">
    <property type="component" value="Chromosome"/>
</dbReference>
<accession>A5D0G2</accession>
<gene>
    <name evidence="2" type="ordered locus">PTH_2094</name>
</gene>
<organism evidence="2 3">
    <name type="scientific">Pelotomaculum thermopropionicum (strain DSM 13744 / JCM 10971 / SI)</name>
    <dbReference type="NCBI Taxonomy" id="370438"/>
    <lineage>
        <taxon>Bacteria</taxon>
        <taxon>Bacillati</taxon>
        <taxon>Bacillota</taxon>
        <taxon>Clostridia</taxon>
        <taxon>Eubacteriales</taxon>
        <taxon>Desulfotomaculaceae</taxon>
        <taxon>Pelotomaculum</taxon>
    </lineage>
</organism>
<dbReference type="InterPro" id="IPR036679">
    <property type="entry name" value="FlgN-like_sf"/>
</dbReference>
<dbReference type="SUPFAM" id="SSF140566">
    <property type="entry name" value="FlgN-like"/>
    <property type="match status" value="1"/>
</dbReference>
<evidence type="ECO:0000313" key="2">
    <source>
        <dbReference type="EMBL" id="BAF60275.1"/>
    </source>
</evidence>
<evidence type="ECO:0000313" key="3">
    <source>
        <dbReference type="Proteomes" id="UP000006556"/>
    </source>
</evidence>
<dbReference type="GO" id="GO:0044780">
    <property type="term" value="P:bacterial-type flagellum assembly"/>
    <property type="evidence" value="ECO:0007669"/>
    <property type="project" value="InterPro"/>
</dbReference>
<dbReference type="InterPro" id="IPR007809">
    <property type="entry name" value="FlgN-like"/>
</dbReference>
<proteinExistence type="predicted"/>
<dbReference type="EMBL" id="AP009389">
    <property type="protein sequence ID" value="BAF60275.1"/>
    <property type="molecule type" value="Genomic_DNA"/>
</dbReference>
<keyword evidence="3" id="KW-1185">Reference proteome</keyword>
<keyword evidence="1" id="KW-1005">Bacterial flagellum biogenesis</keyword>
<dbReference type="Gene3D" id="1.20.58.300">
    <property type="entry name" value="FlgN-like"/>
    <property type="match status" value="1"/>
</dbReference>
<dbReference type="KEGG" id="pth:PTH_2094"/>
<sequence length="162" mass="18352">MAGAVYDGLLDGVLELMVRKKEMAARIKSLTLEQAGFLAPEQAEKLLELVDKKQACIDEIGRIDGELQQLKEKAGVVDGVPEQEGVDRPVFQKRERIEKMRREIDLILREAWHLDEQNRRRLEAEFCRIKSGLKSLQAGRKTFTAYQGAAAPARGCFIDKKK</sequence>
<evidence type="ECO:0000256" key="1">
    <source>
        <dbReference type="ARBA" id="ARBA00022795"/>
    </source>
</evidence>
<dbReference type="HOGENOM" id="CLU_1633821_0_0_9"/>
<dbReference type="AlphaFoldDB" id="A5D0G2"/>
<reference evidence="3" key="1">
    <citation type="journal article" date="2008" name="Genome Res.">
        <title>The genome of Pelotomaculum thermopropionicum reveals niche-associated evolution in anaerobic microbiota.</title>
        <authorList>
            <person name="Kosaka T."/>
            <person name="Kato S."/>
            <person name="Shimoyama T."/>
            <person name="Ishii S."/>
            <person name="Abe T."/>
            <person name="Watanabe K."/>
        </authorList>
    </citation>
    <scope>NUCLEOTIDE SEQUENCE [LARGE SCALE GENOMIC DNA]</scope>
    <source>
        <strain evidence="3">DSM 13744 / JCM 10971 / SI</strain>
    </source>
</reference>
<dbReference type="Pfam" id="PF05130">
    <property type="entry name" value="FlgN"/>
    <property type="match status" value="1"/>
</dbReference>
<evidence type="ECO:0008006" key="4">
    <source>
        <dbReference type="Google" id="ProtNLM"/>
    </source>
</evidence>
<name>A5D0G2_PELTS</name>